<dbReference type="AlphaFoldDB" id="A0A1H3IDC2"/>
<gene>
    <name evidence="2" type="ORF">SAMN02910414_01142</name>
</gene>
<name>A0A1H3IDC2_9FIRM</name>
<dbReference type="Proteomes" id="UP000183918">
    <property type="component" value="Unassembled WGS sequence"/>
</dbReference>
<protein>
    <submittedName>
        <fullName evidence="2">Uncharacterized protein</fullName>
    </submittedName>
</protein>
<organism evidence="2 3">
    <name type="scientific">Lachnobacterium bovis DSM 14045</name>
    <dbReference type="NCBI Taxonomy" id="1122142"/>
    <lineage>
        <taxon>Bacteria</taxon>
        <taxon>Bacillati</taxon>
        <taxon>Bacillota</taxon>
        <taxon>Clostridia</taxon>
        <taxon>Lachnospirales</taxon>
        <taxon>Lachnospiraceae</taxon>
        <taxon>Lachnobacterium</taxon>
    </lineage>
</organism>
<evidence type="ECO:0000313" key="3">
    <source>
        <dbReference type="Proteomes" id="UP000183918"/>
    </source>
</evidence>
<proteinExistence type="predicted"/>
<keyword evidence="1" id="KW-0472">Membrane</keyword>
<evidence type="ECO:0000313" key="2">
    <source>
        <dbReference type="EMBL" id="SDY25445.1"/>
    </source>
</evidence>
<dbReference type="OrthoDB" id="2070057at2"/>
<keyword evidence="1" id="KW-0812">Transmembrane</keyword>
<accession>A0A1H3IDC2</accession>
<feature type="transmembrane region" description="Helical" evidence="1">
    <location>
        <begin position="18"/>
        <end position="39"/>
    </location>
</feature>
<dbReference type="RefSeq" id="WP_159429331.1">
    <property type="nucleotide sequence ID" value="NZ_FNPG01000011.1"/>
</dbReference>
<keyword evidence="1" id="KW-1133">Transmembrane helix</keyword>
<feature type="non-terminal residue" evidence="2">
    <location>
        <position position="1"/>
    </location>
</feature>
<feature type="transmembrane region" description="Helical" evidence="1">
    <location>
        <begin position="98"/>
        <end position="117"/>
    </location>
</feature>
<sequence length="123" mass="13806">AKYKINSAISVRENAESILVFIVVDLVFAVTAIVLNILTKKYTISLIIQLVFFTGNLGLLISKIGSQISNPFINKIVKNNIFSAVDICFSQQKFVSDLWKYILCYIIMAVFLGNILLNKKDVN</sequence>
<reference evidence="2 3" key="1">
    <citation type="submission" date="2016-10" db="EMBL/GenBank/DDBJ databases">
        <authorList>
            <person name="de Groot N.N."/>
        </authorList>
    </citation>
    <scope>NUCLEOTIDE SEQUENCE [LARGE SCALE GENOMIC DNA]</scope>
    <source>
        <strain evidence="2 3">DSM 14045</strain>
    </source>
</reference>
<evidence type="ECO:0000256" key="1">
    <source>
        <dbReference type="SAM" id="Phobius"/>
    </source>
</evidence>
<dbReference type="EMBL" id="FNPG01000011">
    <property type="protein sequence ID" value="SDY25445.1"/>
    <property type="molecule type" value="Genomic_DNA"/>
</dbReference>
<keyword evidence="3" id="KW-1185">Reference proteome</keyword>
<feature type="transmembrane region" description="Helical" evidence="1">
    <location>
        <begin position="46"/>
        <end position="65"/>
    </location>
</feature>